<name>A0A2U8H7G5_9RHOO</name>
<evidence type="ECO:0000256" key="3">
    <source>
        <dbReference type="ARBA" id="ARBA00023143"/>
    </source>
</evidence>
<keyword evidence="7" id="KW-0282">Flagellum</keyword>
<dbReference type="InterPro" id="IPR009875">
    <property type="entry name" value="PilZ_domain"/>
</dbReference>
<organism evidence="7 8">
    <name type="scientific">Parazoarcus communis</name>
    <dbReference type="NCBI Taxonomy" id="41977"/>
    <lineage>
        <taxon>Bacteria</taxon>
        <taxon>Pseudomonadati</taxon>
        <taxon>Pseudomonadota</taxon>
        <taxon>Betaproteobacteria</taxon>
        <taxon>Rhodocyclales</taxon>
        <taxon>Zoogloeaceae</taxon>
        <taxon>Parazoarcus</taxon>
    </lineage>
</organism>
<dbReference type="GO" id="GO:0071973">
    <property type="term" value="P:bacterial-type flagellum-dependent cell motility"/>
    <property type="evidence" value="ECO:0007669"/>
    <property type="project" value="UniProtKB-UniRule"/>
</dbReference>
<dbReference type="InterPro" id="IPR012349">
    <property type="entry name" value="Split_barrel_FMN-bd"/>
</dbReference>
<dbReference type="GO" id="GO:0009425">
    <property type="term" value="C:bacterial-type flagellum basal body"/>
    <property type="evidence" value="ECO:0007669"/>
    <property type="project" value="UniProtKB-SubCell"/>
</dbReference>
<comment type="similarity">
    <text evidence="4">Belongs to the YcgR family.</text>
</comment>
<dbReference type="Pfam" id="PF07238">
    <property type="entry name" value="PilZ"/>
    <property type="match status" value="1"/>
</dbReference>
<dbReference type="HAMAP" id="MF_01457">
    <property type="entry name" value="YcgR"/>
    <property type="match status" value="1"/>
</dbReference>
<comment type="subcellular location">
    <subcellularLocation>
        <location evidence="4">Bacterial flagellum basal body</location>
    </subcellularLocation>
</comment>
<comment type="subunit">
    <text evidence="4">Monomer. Interacts with the flagellar basal bodies.</text>
</comment>
<sequence>MSTDNAHTRVELVRSDEEEKYLLQSPREIRQLLTSLVTGRALVSAQLTPGNQSFLTAVLGLADDDTALLLDGSTDESINTRIEQAAQITCITQLHNIRIQFQVENAARIQVDGRPAFRALLPDSVLRLQRREFYRLQTPVTQSVICELPIAGGTGGGMPVEVRIIDISSGGIAIAVPPSDFVFEPHMEFPGCTLRLPEAEPISTRLVVRNLFRLVNRNGIEMQRAGCEFLDLPRNADSIIQRYILRIERTRNARERGNF</sequence>
<dbReference type="GO" id="GO:0071945">
    <property type="term" value="P:regulation of bacterial-type flagellum-dependent cell motility by regulation of motor speed"/>
    <property type="evidence" value="ECO:0007669"/>
    <property type="project" value="UniProtKB-UniRule"/>
</dbReference>
<keyword evidence="7" id="KW-0969">Cilium</keyword>
<feature type="domain" description="Type III secretion system flagellar brake protein YcgR PilZN" evidence="6">
    <location>
        <begin position="21"/>
        <end position="127"/>
    </location>
</feature>
<dbReference type="Gene3D" id="2.40.10.220">
    <property type="entry name" value="predicted glycosyltransferase like domains"/>
    <property type="match status" value="1"/>
</dbReference>
<dbReference type="InterPro" id="IPR009926">
    <property type="entry name" value="T3SS_YcgR_PilZN"/>
</dbReference>
<evidence type="ECO:0000259" key="5">
    <source>
        <dbReference type="Pfam" id="PF07238"/>
    </source>
</evidence>
<evidence type="ECO:0000256" key="2">
    <source>
        <dbReference type="ARBA" id="ARBA00022741"/>
    </source>
</evidence>
<evidence type="ECO:0000313" key="8">
    <source>
        <dbReference type="Proteomes" id="UP000244902"/>
    </source>
</evidence>
<dbReference type="GO" id="GO:0035438">
    <property type="term" value="F:cyclic-di-GMP binding"/>
    <property type="evidence" value="ECO:0007669"/>
    <property type="project" value="UniProtKB-UniRule"/>
</dbReference>
<keyword evidence="7" id="KW-0966">Cell projection</keyword>
<dbReference type="RefSeq" id="WP_108976169.1">
    <property type="nucleotide sequence ID" value="NZ_CP022188.1"/>
</dbReference>
<keyword evidence="3 4" id="KW-0975">Bacterial flagellum</keyword>
<keyword evidence="2 4" id="KW-0547">Nucleotide-binding</keyword>
<dbReference type="AlphaFoldDB" id="A0A2U8H7G5"/>
<evidence type="ECO:0000256" key="4">
    <source>
        <dbReference type="HAMAP-Rule" id="MF_01457"/>
    </source>
</evidence>
<comment type="function">
    <text evidence="4">Acts as a flagellar brake, regulating swimming and swarming in a bis-(3'-5') cyclic diguanylic acid (c-di-GMP)-dependent manner. Binds 1 c-di-GMP dimer per subunit. Increasing levels of c-di-GMP lead to decreased motility.</text>
</comment>
<reference evidence="7 8" key="1">
    <citation type="submission" date="2017-06" db="EMBL/GenBank/DDBJ databases">
        <title>Azoarcus sp. TSNA42 complete genome sequence.</title>
        <authorList>
            <person name="Woo J.-H."/>
            <person name="Kim H.-S."/>
        </authorList>
    </citation>
    <scope>NUCLEOTIDE SEQUENCE [LARGE SCALE GENOMIC DNA]</scope>
    <source>
        <strain evidence="7 8">TSNA42</strain>
    </source>
</reference>
<dbReference type="InterPro" id="IPR023787">
    <property type="entry name" value="T3SS_YcgR"/>
</dbReference>
<protein>
    <recommendedName>
        <fullName evidence="4">Flagellar brake protein YcgR</fullName>
    </recommendedName>
    <alternativeName>
        <fullName evidence="4">Cyclic di-GMP binding protein YcgR</fullName>
    </alternativeName>
</protein>
<evidence type="ECO:0000313" key="7">
    <source>
        <dbReference type="EMBL" id="AWI81618.1"/>
    </source>
</evidence>
<proteinExistence type="inferred from homology"/>
<dbReference type="Gene3D" id="2.30.110.10">
    <property type="entry name" value="Electron Transport, Fmn-binding Protein, Chain A"/>
    <property type="match status" value="1"/>
</dbReference>
<evidence type="ECO:0000256" key="1">
    <source>
        <dbReference type="ARBA" id="ARBA00022636"/>
    </source>
</evidence>
<evidence type="ECO:0000259" key="6">
    <source>
        <dbReference type="Pfam" id="PF07317"/>
    </source>
</evidence>
<feature type="domain" description="PilZ" evidence="5">
    <location>
        <begin position="129"/>
        <end position="245"/>
    </location>
</feature>
<gene>
    <name evidence="4" type="primary">ycgR</name>
    <name evidence="7" type="ORF">CEW87_21005</name>
</gene>
<dbReference type="EMBL" id="CP022188">
    <property type="protein sequence ID" value="AWI81618.1"/>
    <property type="molecule type" value="Genomic_DNA"/>
</dbReference>
<dbReference type="Pfam" id="PF07317">
    <property type="entry name" value="PilZN"/>
    <property type="match status" value="1"/>
</dbReference>
<dbReference type="Proteomes" id="UP000244902">
    <property type="component" value="Chromosome"/>
</dbReference>
<accession>A0A2U8H7G5</accession>
<keyword evidence="1 4" id="KW-0973">c-di-GMP</keyword>
<dbReference type="OrthoDB" id="5572581at2"/>